<dbReference type="HOGENOM" id="CLU_987140_0_0_1"/>
<organism evidence="1 2">
    <name type="scientific">Hebeloma cylindrosporum</name>
    <dbReference type="NCBI Taxonomy" id="76867"/>
    <lineage>
        <taxon>Eukaryota</taxon>
        <taxon>Fungi</taxon>
        <taxon>Dikarya</taxon>
        <taxon>Basidiomycota</taxon>
        <taxon>Agaricomycotina</taxon>
        <taxon>Agaricomycetes</taxon>
        <taxon>Agaricomycetidae</taxon>
        <taxon>Agaricales</taxon>
        <taxon>Agaricineae</taxon>
        <taxon>Hymenogastraceae</taxon>
        <taxon>Hebeloma</taxon>
    </lineage>
</organism>
<evidence type="ECO:0000313" key="2">
    <source>
        <dbReference type="Proteomes" id="UP000053424"/>
    </source>
</evidence>
<dbReference type="Proteomes" id="UP000053424">
    <property type="component" value="Unassembled WGS sequence"/>
</dbReference>
<sequence length="282" mass="31131">MDSKPPDIGTLETLPAEIVDLIIDNLRQEAHQKDARKALLSCSLVSKALCVQAYSTLFEEVRISIKPTTAHSVWSDVMRRTREVFVAGLSFPTLAMIYRIKSFHLEINIMASGNEFLSIANDPNFLGFWTLSMVLDMVFPVSTCRFPSTTNLYPGGNFSHGLLALSIPFATLPISIPSNWPTSPWYQETFLRGQVSSICTSTMCLLEGINSTLISIPWSTPIFASCGRSRSWTLGTLTPSSMYWHWGIGVRQKSITAGLSLTSKASPLATDPLMNSFASSRH</sequence>
<evidence type="ECO:0000313" key="1">
    <source>
        <dbReference type="EMBL" id="KIM39134.1"/>
    </source>
</evidence>
<dbReference type="OrthoDB" id="3061241at2759"/>
<gene>
    <name evidence="1" type="ORF">M413DRAFT_236346</name>
</gene>
<proteinExistence type="predicted"/>
<reference evidence="1 2" key="1">
    <citation type="submission" date="2014-04" db="EMBL/GenBank/DDBJ databases">
        <authorList>
            <consortium name="DOE Joint Genome Institute"/>
            <person name="Kuo A."/>
            <person name="Gay G."/>
            <person name="Dore J."/>
            <person name="Kohler A."/>
            <person name="Nagy L.G."/>
            <person name="Floudas D."/>
            <person name="Copeland A."/>
            <person name="Barry K.W."/>
            <person name="Cichocki N."/>
            <person name="Veneault-Fourrey C."/>
            <person name="LaButti K."/>
            <person name="Lindquist E.A."/>
            <person name="Lipzen A."/>
            <person name="Lundell T."/>
            <person name="Morin E."/>
            <person name="Murat C."/>
            <person name="Sun H."/>
            <person name="Tunlid A."/>
            <person name="Henrissat B."/>
            <person name="Grigoriev I.V."/>
            <person name="Hibbett D.S."/>
            <person name="Martin F."/>
            <person name="Nordberg H.P."/>
            <person name="Cantor M.N."/>
            <person name="Hua S.X."/>
        </authorList>
    </citation>
    <scope>NUCLEOTIDE SEQUENCE [LARGE SCALE GENOMIC DNA]</scope>
    <source>
        <strain evidence="2">h7</strain>
    </source>
</reference>
<protein>
    <recommendedName>
        <fullName evidence="3">F-box domain-containing protein</fullName>
    </recommendedName>
</protein>
<evidence type="ECO:0008006" key="3">
    <source>
        <dbReference type="Google" id="ProtNLM"/>
    </source>
</evidence>
<dbReference type="AlphaFoldDB" id="A0A0C3C4H0"/>
<reference evidence="2" key="2">
    <citation type="submission" date="2015-01" db="EMBL/GenBank/DDBJ databases">
        <title>Evolutionary Origins and Diversification of the Mycorrhizal Mutualists.</title>
        <authorList>
            <consortium name="DOE Joint Genome Institute"/>
            <consortium name="Mycorrhizal Genomics Consortium"/>
            <person name="Kohler A."/>
            <person name="Kuo A."/>
            <person name="Nagy L.G."/>
            <person name="Floudas D."/>
            <person name="Copeland A."/>
            <person name="Barry K.W."/>
            <person name="Cichocki N."/>
            <person name="Veneault-Fourrey C."/>
            <person name="LaButti K."/>
            <person name="Lindquist E.A."/>
            <person name="Lipzen A."/>
            <person name="Lundell T."/>
            <person name="Morin E."/>
            <person name="Murat C."/>
            <person name="Riley R."/>
            <person name="Ohm R."/>
            <person name="Sun H."/>
            <person name="Tunlid A."/>
            <person name="Henrissat B."/>
            <person name="Grigoriev I.V."/>
            <person name="Hibbett D.S."/>
            <person name="Martin F."/>
        </authorList>
    </citation>
    <scope>NUCLEOTIDE SEQUENCE [LARGE SCALE GENOMIC DNA]</scope>
    <source>
        <strain evidence="2">h7</strain>
    </source>
</reference>
<dbReference type="EMBL" id="KN831787">
    <property type="protein sequence ID" value="KIM39134.1"/>
    <property type="molecule type" value="Genomic_DNA"/>
</dbReference>
<accession>A0A0C3C4H0</accession>
<keyword evidence="2" id="KW-1185">Reference proteome</keyword>
<name>A0A0C3C4H0_HEBCY</name>